<dbReference type="InterPro" id="IPR011006">
    <property type="entry name" value="CheY-like_superfamily"/>
</dbReference>
<evidence type="ECO:0000259" key="7">
    <source>
        <dbReference type="PROSITE" id="PS50110"/>
    </source>
</evidence>
<evidence type="ECO:0000256" key="6">
    <source>
        <dbReference type="PROSITE-ProRule" id="PRU00169"/>
    </source>
</evidence>
<keyword evidence="5" id="KW-0804">Transcription</keyword>
<dbReference type="PANTHER" id="PTHR48111:SF1">
    <property type="entry name" value="TWO-COMPONENT RESPONSE REGULATOR ORR33"/>
    <property type="match status" value="1"/>
</dbReference>
<evidence type="ECO:0000256" key="4">
    <source>
        <dbReference type="ARBA" id="ARBA00023125"/>
    </source>
</evidence>
<keyword evidence="9" id="KW-1185">Reference proteome</keyword>
<evidence type="ECO:0000256" key="2">
    <source>
        <dbReference type="ARBA" id="ARBA00023012"/>
    </source>
</evidence>
<keyword evidence="2" id="KW-0902">Two-component regulatory system</keyword>
<keyword evidence="3" id="KW-0805">Transcription regulation</keyword>
<proteinExistence type="predicted"/>
<dbReference type="RefSeq" id="WP_308392530.1">
    <property type="nucleotide sequence ID" value="NZ_CP133218.1"/>
</dbReference>
<evidence type="ECO:0000313" key="8">
    <source>
        <dbReference type="EMBL" id="WML89385.1"/>
    </source>
</evidence>
<reference evidence="8 9" key="1">
    <citation type="submission" date="2023-08" db="EMBL/GenBank/DDBJ databases">
        <title>New molecular markers tilS and rpoB for phylogenetic and monitoring studies of the genus Thiothrix biodiversity.</title>
        <authorList>
            <person name="Ravin N.V."/>
            <person name="Smolyakov D."/>
            <person name="Markov N.D."/>
            <person name="Beletsky A.V."/>
            <person name="Mardanov A.V."/>
            <person name="Rudenko T.S."/>
            <person name="Grabovich M.Y."/>
        </authorList>
    </citation>
    <scope>NUCLEOTIDE SEQUENCE [LARGE SCALE GENOMIC DNA]</scope>
    <source>
        <strain evidence="8 9">MK1</strain>
    </source>
</reference>
<feature type="modified residue" description="4-aspartylphosphate" evidence="6">
    <location>
        <position position="53"/>
    </location>
</feature>
<evidence type="ECO:0000256" key="1">
    <source>
        <dbReference type="ARBA" id="ARBA00022553"/>
    </source>
</evidence>
<feature type="domain" description="Response regulatory" evidence="7">
    <location>
        <begin position="4"/>
        <end position="120"/>
    </location>
</feature>
<dbReference type="SUPFAM" id="SSF52172">
    <property type="entry name" value="CheY-like"/>
    <property type="match status" value="1"/>
</dbReference>
<gene>
    <name evidence="8" type="ORF">RCF98_10420</name>
</gene>
<dbReference type="CDD" id="cd17574">
    <property type="entry name" value="REC_OmpR"/>
    <property type="match status" value="1"/>
</dbReference>
<keyword evidence="4" id="KW-0238">DNA-binding</keyword>
<dbReference type="Gene3D" id="3.40.50.2300">
    <property type="match status" value="1"/>
</dbReference>
<name>A0ABY9MMF0_9GAMM</name>
<evidence type="ECO:0000256" key="5">
    <source>
        <dbReference type="ARBA" id="ARBA00023163"/>
    </source>
</evidence>
<sequence length="124" mass="13781">MTKTVLIADDEPNILISLEYLMKREGYRVLLAHDGQEACDLIASEHPDMVLLDVMMPKKTGFEVCHAIRADETFKAMPILLLTAKGRDTDVAKGLAMGANDYMIKPFSTKELAQKVRELLESAA</sequence>
<keyword evidence="1 6" id="KW-0597">Phosphoprotein</keyword>
<dbReference type="PANTHER" id="PTHR48111">
    <property type="entry name" value="REGULATOR OF RPOS"/>
    <property type="match status" value="1"/>
</dbReference>
<dbReference type="EMBL" id="CP133218">
    <property type="protein sequence ID" value="WML89385.1"/>
    <property type="molecule type" value="Genomic_DNA"/>
</dbReference>
<dbReference type="Pfam" id="PF00072">
    <property type="entry name" value="Response_reg"/>
    <property type="match status" value="1"/>
</dbReference>
<protein>
    <submittedName>
        <fullName evidence="8">Response regulator</fullName>
    </submittedName>
</protein>
<accession>A0ABY9MMF0</accession>
<dbReference type="Proteomes" id="UP001236657">
    <property type="component" value="Chromosome"/>
</dbReference>
<organism evidence="8 9">
    <name type="scientific">Thiothrix lacustris</name>
    <dbReference type="NCBI Taxonomy" id="525917"/>
    <lineage>
        <taxon>Bacteria</taxon>
        <taxon>Pseudomonadati</taxon>
        <taxon>Pseudomonadota</taxon>
        <taxon>Gammaproteobacteria</taxon>
        <taxon>Thiotrichales</taxon>
        <taxon>Thiotrichaceae</taxon>
        <taxon>Thiothrix</taxon>
    </lineage>
</organism>
<evidence type="ECO:0000256" key="3">
    <source>
        <dbReference type="ARBA" id="ARBA00023015"/>
    </source>
</evidence>
<dbReference type="InterPro" id="IPR001789">
    <property type="entry name" value="Sig_transdc_resp-reg_receiver"/>
</dbReference>
<dbReference type="SMART" id="SM00448">
    <property type="entry name" value="REC"/>
    <property type="match status" value="1"/>
</dbReference>
<dbReference type="PROSITE" id="PS50110">
    <property type="entry name" value="RESPONSE_REGULATORY"/>
    <property type="match status" value="1"/>
</dbReference>
<evidence type="ECO:0000313" key="9">
    <source>
        <dbReference type="Proteomes" id="UP001236657"/>
    </source>
</evidence>
<dbReference type="InterPro" id="IPR039420">
    <property type="entry name" value="WalR-like"/>
</dbReference>